<dbReference type="GeneID" id="24112081"/>
<proteinExistence type="predicted"/>
<dbReference type="RefSeq" id="XP_012192802.1">
    <property type="nucleotide sequence ID" value="XM_012337412.1"/>
</dbReference>
<sequence>MHPGTTVPSEERRLRLVEKPFCLYWFYTIPSRDTALNHLVLTSLSLVLFKYGSVKSALLDRDEPLQCFRMVLCNNYCAAVSVRSVMRSNRRVQKARTATVS</sequence>
<name>R9PM66_PSEHS</name>
<protein>
    <submittedName>
        <fullName evidence="1">Uncharacterized protein</fullName>
    </submittedName>
</protein>
<accession>R9PM66</accession>
<evidence type="ECO:0000313" key="1">
    <source>
        <dbReference type="EMBL" id="GAC99215.1"/>
    </source>
</evidence>
<dbReference type="Proteomes" id="UP000014071">
    <property type="component" value="Unassembled WGS sequence"/>
</dbReference>
<dbReference type="HOGENOM" id="CLU_2292927_0_0_1"/>
<dbReference type="EMBL" id="DF238829">
    <property type="protein sequence ID" value="GAC99215.1"/>
    <property type="molecule type" value="Genomic_DNA"/>
</dbReference>
<reference evidence="2" key="1">
    <citation type="journal article" date="2013" name="Genome Announc.">
        <title>Draft genome sequence of the basidiomycetous yeast-like fungus Pseudozyma hubeiensis SY62, which produces an abundant amount of the biosurfactant mannosylerythritol lipids.</title>
        <authorList>
            <person name="Konishi M."/>
            <person name="Hatada Y."/>
            <person name="Horiuchi J."/>
        </authorList>
    </citation>
    <scope>NUCLEOTIDE SEQUENCE [LARGE SCALE GENOMIC DNA]</scope>
    <source>
        <strain evidence="2">SY62</strain>
    </source>
</reference>
<gene>
    <name evidence="1" type="ORF">PHSY_006815</name>
</gene>
<evidence type="ECO:0000313" key="2">
    <source>
        <dbReference type="Proteomes" id="UP000014071"/>
    </source>
</evidence>
<keyword evidence="2" id="KW-1185">Reference proteome</keyword>
<dbReference type="AlphaFoldDB" id="R9PM66"/>
<organism evidence="1 2">
    <name type="scientific">Pseudozyma hubeiensis (strain SY62)</name>
    <name type="common">Yeast</name>
    <dbReference type="NCBI Taxonomy" id="1305764"/>
    <lineage>
        <taxon>Eukaryota</taxon>
        <taxon>Fungi</taxon>
        <taxon>Dikarya</taxon>
        <taxon>Basidiomycota</taxon>
        <taxon>Ustilaginomycotina</taxon>
        <taxon>Ustilaginomycetes</taxon>
        <taxon>Ustilaginales</taxon>
        <taxon>Ustilaginaceae</taxon>
        <taxon>Pseudozyma</taxon>
    </lineage>
</organism>